<reference evidence="2 3" key="1">
    <citation type="submission" date="2016-11" db="EMBL/GenBank/DDBJ databases">
        <authorList>
            <person name="Varghese N."/>
            <person name="Submissions S."/>
        </authorList>
    </citation>
    <scope>NUCLEOTIDE SEQUENCE [LARGE SCALE GENOMIC DNA]</scope>
    <source>
        <strain evidence="2 3">CGMCC 1.12174</strain>
        <strain evidence="1 4">DSM 26351</strain>
    </source>
</reference>
<dbReference type="Proteomes" id="UP000184031">
    <property type="component" value="Unassembled WGS sequence"/>
</dbReference>
<keyword evidence="4" id="KW-1185">Reference proteome</keyword>
<organism evidence="2 3">
    <name type="scientific">Flagellimonas taeanensis</name>
    <dbReference type="NCBI Taxonomy" id="1005926"/>
    <lineage>
        <taxon>Bacteria</taxon>
        <taxon>Pseudomonadati</taxon>
        <taxon>Bacteroidota</taxon>
        <taxon>Flavobacteriia</taxon>
        <taxon>Flavobacteriales</taxon>
        <taxon>Flavobacteriaceae</taxon>
        <taxon>Flagellimonas</taxon>
    </lineage>
</organism>
<sequence length="94" mass="10715">MEENKRTVAEVTIHYKKQRLMSLIFDTKETADAVVEILSGHLNEKGKREFSFSGEIKTIYSGDVIVDELNDWMEGKIEPKGTILDLMKILDGLN</sequence>
<comment type="caution">
    <text evidence="2">The sequence shown here is derived from an EMBL/GenBank/DDBJ whole genome shotgun (WGS) entry which is preliminary data.</text>
</comment>
<dbReference type="AlphaFoldDB" id="A0A1M6SI07"/>
<dbReference type="RefSeq" id="WP_072877781.1">
    <property type="nucleotide sequence ID" value="NZ_FOKU01000002.1"/>
</dbReference>
<dbReference type="OrthoDB" id="1444242at2"/>
<evidence type="ECO:0000313" key="3">
    <source>
        <dbReference type="Proteomes" id="UP000184031"/>
    </source>
</evidence>
<evidence type="ECO:0000313" key="1">
    <source>
        <dbReference type="EMBL" id="SFB80836.1"/>
    </source>
</evidence>
<evidence type="ECO:0000313" key="2">
    <source>
        <dbReference type="EMBL" id="SHK44188.1"/>
    </source>
</evidence>
<dbReference type="EMBL" id="FRAT01000002">
    <property type="protein sequence ID" value="SHK44188.1"/>
    <property type="molecule type" value="Genomic_DNA"/>
</dbReference>
<dbReference type="Proteomes" id="UP000198940">
    <property type="component" value="Unassembled WGS sequence"/>
</dbReference>
<dbReference type="EMBL" id="FOKU01000002">
    <property type="protein sequence ID" value="SFB80836.1"/>
    <property type="molecule type" value="Genomic_DNA"/>
</dbReference>
<accession>A0A1M6SI07</accession>
<proteinExistence type="predicted"/>
<protein>
    <submittedName>
        <fullName evidence="2">Uncharacterized protein</fullName>
    </submittedName>
</protein>
<gene>
    <name evidence="1" type="ORF">SAMN04487891_102454</name>
    <name evidence="2" type="ORF">SAMN05216293_1134</name>
</gene>
<evidence type="ECO:0000313" key="4">
    <source>
        <dbReference type="Proteomes" id="UP000198940"/>
    </source>
</evidence>
<name>A0A1M6SI07_9FLAO</name>